<dbReference type="AlphaFoldDB" id="A0A1I8FAZ9"/>
<organism evidence="2 3">
    <name type="scientific">Macrostomum lignano</name>
    <dbReference type="NCBI Taxonomy" id="282301"/>
    <lineage>
        <taxon>Eukaryota</taxon>
        <taxon>Metazoa</taxon>
        <taxon>Spiralia</taxon>
        <taxon>Lophotrochozoa</taxon>
        <taxon>Platyhelminthes</taxon>
        <taxon>Rhabditophora</taxon>
        <taxon>Macrostomorpha</taxon>
        <taxon>Macrostomida</taxon>
        <taxon>Macrostomidae</taxon>
        <taxon>Macrostomum</taxon>
    </lineage>
</organism>
<feature type="region of interest" description="Disordered" evidence="1">
    <location>
        <begin position="1"/>
        <end position="44"/>
    </location>
</feature>
<evidence type="ECO:0000256" key="1">
    <source>
        <dbReference type="SAM" id="MobiDB-lite"/>
    </source>
</evidence>
<reference evidence="3" key="1">
    <citation type="submission" date="2016-11" db="UniProtKB">
        <authorList>
            <consortium name="WormBaseParasite"/>
        </authorList>
    </citation>
    <scope>IDENTIFICATION</scope>
</reference>
<dbReference type="WBParaSite" id="maker-unitig_27392-snap-gene-0.3-mRNA-1">
    <property type="protein sequence ID" value="maker-unitig_27392-snap-gene-0.3-mRNA-1"/>
    <property type="gene ID" value="maker-unitig_27392-snap-gene-0.3"/>
</dbReference>
<accession>A0A1I8FAZ9</accession>
<proteinExistence type="predicted"/>
<sequence>MPGQRFTPTRASCSAASQISSGGLQRPDPQSSKSDSRSGGVASL</sequence>
<evidence type="ECO:0000313" key="2">
    <source>
        <dbReference type="Proteomes" id="UP000095280"/>
    </source>
</evidence>
<protein>
    <submittedName>
        <fullName evidence="3">Uncharacterized protein</fullName>
    </submittedName>
</protein>
<keyword evidence="2" id="KW-1185">Reference proteome</keyword>
<dbReference type="Proteomes" id="UP000095280">
    <property type="component" value="Unplaced"/>
</dbReference>
<feature type="compositionally biased region" description="Polar residues" evidence="1">
    <location>
        <begin position="1"/>
        <end position="33"/>
    </location>
</feature>
<evidence type="ECO:0000313" key="3">
    <source>
        <dbReference type="WBParaSite" id="maker-unitig_27392-snap-gene-0.3-mRNA-1"/>
    </source>
</evidence>
<name>A0A1I8FAZ9_9PLAT</name>